<dbReference type="Proteomes" id="UP000813444">
    <property type="component" value="Unassembled WGS sequence"/>
</dbReference>
<feature type="region of interest" description="Disordered" evidence="2">
    <location>
        <begin position="457"/>
        <end position="521"/>
    </location>
</feature>
<accession>A0A8K0SW42</accession>
<dbReference type="PANTHER" id="PTHR15377">
    <property type="entry name" value="TRANSCRIPTION ELONGATION REGULATOR 1"/>
    <property type="match status" value="1"/>
</dbReference>
<reference evidence="5" key="1">
    <citation type="journal article" date="2021" name="Nat. Commun.">
        <title>Genetic determinants of endophytism in the Arabidopsis root mycobiome.</title>
        <authorList>
            <person name="Mesny F."/>
            <person name="Miyauchi S."/>
            <person name="Thiergart T."/>
            <person name="Pickel B."/>
            <person name="Atanasova L."/>
            <person name="Karlsson M."/>
            <person name="Huettel B."/>
            <person name="Barry K.W."/>
            <person name="Haridas S."/>
            <person name="Chen C."/>
            <person name="Bauer D."/>
            <person name="Andreopoulos W."/>
            <person name="Pangilinan J."/>
            <person name="LaButti K."/>
            <person name="Riley R."/>
            <person name="Lipzen A."/>
            <person name="Clum A."/>
            <person name="Drula E."/>
            <person name="Henrissat B."/>
            <person name="Kohler A."/>
            <person name="Grigoriev I.V."/>
            <person name="Martin F.M."/>
            <person name="Hacquard S."/>
        </authorList>
    </citation>
    <scope>NUCLEOTIDE SEQUENCE</scope>
    <source>
        <strain evidence="5">MPI-CAGE-CH-0235</strain>
    </source>
</reference>
<gene>
    <name evidence="5" type="ORF">B0I35DRAFT_476985</name>
</gene>
<feature type="compositionally biased region" description="Acidic residues" evidence="2">
    <location>
        <begin position="483"/>
        <end position="503"/>
    </location>
</feature>
<dbReference type="PROSITE" id="PS01159">
    <property type="entry name" value="WW_DOMAIN_1"/>
    <property type="match status" value="1"/>
</dbReference>
<feature type="domain" description="WW" evidence="4">
    <location>
        <begin position="302"/>
        <end position="335"/>
    </location>
</feature>
<feature type="compositionally biased region" description="Basic and acidic residues" evidence="2">
    <location>
        <begin position="752"/>
        <end position="807"/>
    </location>
</feature>
<evidence type="ECO:0000313" key="5">
    <source>
        <dbReference type="EMBL" id="KAH7323095.1"/>
    </source>
</evidence>
<dbReference type="GO" id="GO:0003712">
    <property type="term" value="F:transcription coregulator activity"/>
    <property type="evidence" value="ECO:0007669"/>
    <property type="project" value="TreeGrafter"/>
</dbReference>
<dbReference type="FunFam" id="1.10.10.440:FF:000035">
    <property type="entry name" value="Putative ff domain protein"/>
    <property type="match status" value="1"/>
</dbReference>
<dbReference type="Gene3D" id="2.20.70.10">
    <property type="match status" value="2"/>
</dbReference>
<dbReference type="SUPFAM" id="SSF51045">
    <property type="entry name" value="WW domain"/>
    <property type="match status" value="1"/>
</dbReference>
<keyword evidence="3" id="KW-0472">Membrane</keyword>
<dbReference type="GO" id="GO:0005634">
    <property type="term" value="C:nucleus"/>
    <property type="evidence" value="ECO:0007669"/>
    <property type="project" value="TreeGrafter"/>
</dbReference>
<dbReference type="InterPro" id="IPR045148">
    <property type="entry name" value="TCRG1-like"/>
</dbReference>
<keyword evidence="1" id="KW-0677">Repeat</keyword>
<dbReference type="Pfam" id="PF01846">
    <property type="entry name" value="FF"/>
    <property type="match status" value="1"/>
</dbReference>
<feature type="transmembrane region" description="Helical" evidence="3">
    <location>
        <begin position="51"/>
        <end position="73"/>
    </location>
</feature>
<organism evidence="5 6">
    <name type="scientific">Stachybotrys elegans</name>
    <dbReference type="NCBI Taxonomy" id="80388"/>
    <lineage>
        <taxon>Eukaryota</taxon>
        <taxon>Fungi</taxon>
        <taxon>Dikarya</taxon>
        <taxon>Ascomycota</taxon>
        <taxon>Pezizomycotina</taxon>
        <taxon>Sordariomycetes</taxon>
        <taxon>Hypocreomycetidae</taxon>
        <taxon>Hypocreales</taxon>
        <taxon>Stachybotryaceae</taxon>
        <taxon>Stachybotrys</taxon>
    </lineage>
</organism>
<dbReference type="OrthoDB" id="410044at2759"/>
<evidence type="ECO:0000313" key="6">
    <source>
        <dbReference type="Proteomes" id="UP000813444"/>
    </source>
</evidence>
<dbReference type="CDD" id="cd00201">
    <property type="entry name" value="WW"/>
    <property type="match status" value="1"/>
</dbReference>
<dbReference type="Pfam" id="PF00397">
    <property type="entry name" value="WW"/>
    <property type="match status" value="1"/>
</dbReference>
<dbReference type="Gene3D" id="1.10.10.440">
    <property type="entry name" value="FF domain"/>
    <property type="match status" value="2"/>
</dbReference>
<dbReference type="EMBL" id="JAGPNK010000004">
    <property type="protein sequence ID" value="KAH7323095.1"/>
    <property type="molecule type" value="Genomic_DNA"/>
</dbReference>
<feature type="transmembrane region" description="Helical" evidence="3">
    <location>
        <begin position="20"/>
        <end position="39"/>
    </location>
</feature>
<evidence type="ECO:0000256" key="2">
    <source>
        <dbReference type="SAM" id="MobiDB-lite"/>
    </source>
</evidence>
<feature type="transmembrane region" description="Helical" evidence="3">
    <location>
        <begin position="216"/>
        <end position="234"/>
    </location>
</feature>
<feature type="transmembrane region" description="Helical" evidence="3">
    <location>
        <begin position="105"/>
        <end position="126"/>
    </location>
</feature>
<evidence type="ECO:0000256" key="3">
    <source>
        <dbReference type="SAM" id="Phobius"/>
    </source>
</evidence>
<feature type="compositionally biased region" description="Basic and acidic residues" evidence="2">
    <location>
        <begin position="504"/>
        <end position="513"/>
    </location>
</feature>
<dbReference type="InterPro" id="IPR036020">
    <property type="entry name" value="WW_dom_sf"/>
</dbReference>
<comment type="caution">
    <text evidence="5">The sequence shown here is derived from an EMBL/GenBank/DDBJ whole genome shotgun (WGS) entry which is preliminary data.</text>
</comment>
<dbReference type="SUPFAM" id="SSF81698">
    <property type="entry name" value="FF domain"/>
    <property type="match status" value="1"/>
</dbReference>
<feature type="transmembrane region" description="Helical" evidence="3">
    <location>
        <begin position="186"/>
        <end position="204"/>
    </location>
</feature>
<feature type="transmembrane region" description="Helical" evidence="3">
    <location>
        <begin position="133"/>
        <end position="156"/>
    </location>
</feature>
<name>A0A8K0SW42_9HYPO</name>
<dbReference type="InterPro" id="IPR049326">
    <property type="entry name" value="Rhodopsin_dom_fungi"/>
</dbReference>
<feature type="region of interest" description="Disordered" evidence="2">
    <location>
        <begin position="747"/>
        <end position="832"/>
    </location>
</feature>
<proteinExistence type="predicted"/>
<dbReference type="InterPro" id="IPR001202">
    <property type="entry name" value="WW_dom"/>
</dbReference>
<dbReference type="InterPro" id="IPR002713">
    <property type="entry name" value="FF_domain"/>
</dbReference>
<dbReference type="SMART" id="SM00456">
    <property type="entry name" value="WW"/>
    <property type="match status" value="2"/>
</dbReference>
<dbReference type="PROSITE" id="PS50020">
    <property type="entry name" value="WW_DOMAIN_2"/>
    <property type="match status" value="1"/>
</dbReference>
<sequence length="832" mass="95132">MSLPPSSEYLAEDISQRVVDVAIAFMVIMTVVYILFNYSRLCLVKQRHWELWAIYPISYLSCIGLCIIAFLGVEIGGAGRHTVYWVFENYSVIIVTLKLRTATTFMYMVAVTVTKLPILILYLRVFTGRKSRIATWVVLAMVILYMIGYGIIYYFVICIPFEYKWDKTIPGGRCGDLMAAYRYASIPNIIIDLAVLVLPVPTLWNLQITKMQKVGIFFTFLLGSLGIATAIVRFDMFLRVDLDDDMMYLAVDFQTYTVIECSAYFLCSCFPHMRPLAVQIYRVSANLAPMLKSTYKPSPGLAPLPPGWTEHKAPTGHTYYYNAETKVSTYKRPGVEAAPAPEPAVQNPYANLPSLADPRAANAYIAQFNQPPPSSHRGGHGAGRGGFEGRPRPQPTDKPRRKEPIPGCEPWILVYTKYSRRFVYNPIKNTSYWRIPEKLMPGILELDKARIRGKAVGEDTAKEAEDAENPTSEQPAGDAAGDAAEDSSEYEEVEVTDDEDEDDHPSKRQRTEEPEGPVVFTEDDIAMQLQAMGEEYGLDPGEYDDGHMEDWPEGAEGLEFSKEDAKFLFKDLLNDFNISPYSPWDQLIEEGKIIEDPRYTALTTMKARKECWDEWSRERITELKEQRAREEKKDPRIAYMAFLQEKATPKLYWPEFKRKYKKEAPMKDFKLTEKDREKAYRDYINRLKLPQSTLKADLTALLKSQPPHILHNRSVADGLPAQVLGDLRYASVEPKERDALIEAYVQTLPPPPDKDGEAAHEEEERRKKREKALEQRNKMVEEQRRKREREVAASKARLREGERELEAAMHVGKRGLQGQLADMKMHDKPEEE</sequence>
<dbReference type="PANTHER" id="PTHR15377:SF3">
    <property type="entry name" value="WW DOMAIN-CONTAINING PROTEIN"/>
    <property type="match status" value="1"/>
</dbReference>
<dbReference type="AlphaFoldDB" id="A0A8K0SW42"/>
<dbReference type="InterPro" id="IPR036517">
    <property type="entry name" value="FF_domain_sf"/>
</dbReference>
<feature type="compositionally biased region" description="Basic and acidic residues" evidence="2">
    <location>
        <begin position="387"/>
        <end position="404"/>
    </location>
</feature>
<feature type="compositionally biased region" description="Basic and acidic residues" evidence="2">
    <location>
        <begin position="823"/>
        <end position="832"/>
    </location>
</feature>
<keyword evidence="3" id="KW-0812">Transmembrane</keyword>
<dbReference type="GO" id="GO:0070063">
    <property type="term" value="F:RNA polymerase binding"/>
    <property type="evidence" value="ECO:0007669"/>
    <property type="project" value="InterPro"/>
</dbReference>
<dbReference type="Pfam" id="PF20684">
    <property type="entry name" value="Fung_rhodopsin"/>
    <property type="match status" value="1"/>
</dbReference>
<evidence type="ECO:0000256" key="1">
    <source>
        <dbReference type="ARBA" id="ARBA00022737"/>
    </source>
</evidence>
<protein>
    <recommendedName>
        <fullName evidence="4">WW domain-containing protein</fullName>
    </recommendedName>
</protein>
<evidence type="ECO:0000259" key="4">
    <source>
        <dbReference type="PROSITE" id="PS50020"/>
    </source>
</evidence>
<feature type="region of interest" description="Disordered" evidence="2">
    <location>
        <begin position="368"/>
        <end position="406"/>
    </location>
</feature>
<keyword evidence="3" id="KW-1133">Transmembrane helix</keyword>
<keyword evidence="6" id="KW-1185">Reference proteome</keyword>